<dbReference type="InterPro" id="IPR050867">
    <property type="entry name" value="NiFe/NiFeSe_hydrgnase_LSU"/>
</dbReference>
<comment type="caution">
    <text evidence="3">The sequence shown here is derived from an EMBL/GenBank/DDBJ whole genome shotgun (WGS) entry which is preliminary data.</text>
</comment>
<feature type="compositionally biased region" description="Basic and acidic residues" evidence="2">
    <location>
        <begin position="26"/>
        <end position="38"/>
    </location>
</feature>
<evidence type="ECO:0000256" key="2">
    <source>
        <dbReference type="SAM" id="MobiDB-lite"/>
    </source>
</evidence>
<dbReference type="Proteomes" id="UP001139494">
    <property type="component" value="Unassembled WGS sequence"/>
</dbReference>
<dbReference type="GO" id="GO:0016151">
    <property type="term" value="F:nickel cation binding"/>
    <property type="evidence" value="ECO:0007669"/>
    <property type="project" value="InterPro"/>
</dbReference>
<dbReference type="SUPFAM" id="SSF56762">
    <property type="entry name" value="HydB/Nqo4-like"/>
    <property type="match status" value="1"/>
</dbReference>
<feature type="binding site" evidence="1">
    <location>
        <position position="131"/>
    </location>
    <ligand>
        <name>Ni(2+)</name>
        <dbReference type="ChEBI" id="CHEBI:49786"/>
    </ligand>
</feature>
<dbReference type="InterPro" id="IPR001501">
    <property type="entry name" value="Ni-dep_hyd_lsu"/>
</dbReference>
<feature type="region of interest" description="Disordered" evidence="2">
    <location>
        <begin position="383"/>
        <end position="411"/>
    </location>
</feature>
<comment type="cofactor">
    <cofactor evidence="1">
        <name>Fe cation</name>
        <dbReference type="ChEBI" id="CHEBI:24875"/>
    </cofactor>
</comment>
<comment type="cofactor">
    <cofactor evidence="1">
        <name>Ni(2+)</name>
        <dbReference type="ChEBI" id="CHEBI:49786"/>
    </cofactor>
</comment>
<evidence type="ECO:0000313" key="3">
    <source>
        <dbReference type="EMBL" id="MCQ4334736.1"/>
    </source>
</evidence>
<feature type="binding site" evidence="1">
    <location>
        <position position="109"/>
    </location>
    <ligand>
        <name>Mg(2+)</name>
        <dbReference type="ChEBI" id="CHEBI:18420"/>
    </ligand>
</feature>
<reference evidence="3" key="1">
    <citation type="journal article" date="2023" name="Front. Microbiol.">
        <title>Genomic-based phylogenetic and metabolic analyses of the genus Natronomonas, and description of Natronomonas aquatica sp. nov.</title>
        <authorList>
            <person name="Garcia-Roldan A."/>
            <person name="Duran-Viseras A."/>
            <person name="de la Haba R.R."/>
            <person name="Corral P."/>
            <person name="Sanchez-Porro C."/>
            <person name="Ventosa A."/>
        </authorList>
    </citation>
    <scope>NUCLEOTIDE SEQUENCE</scope>
    <source>
        <strain evidence="3">F2-12</strain>
    </source>
</reference>
<dbReference type="RefSeq" id="WP_256030818.1">
    <property type="nucleotide sequence ID" value="NZ_JAHLKM010000034.1"/>
</dbReference>
<dbReference type="PANTHER" id="PTHR42958:SF4">
    <property type="entry name" value="HYDROGENASE EXPRESSION_FORMATION PROTEIN HUPK"/>
    <property type="match status" value="1"/>
</dbReference>
<accession>A0A9R1D6U3</accession>
<keyword evidence="1" id="KW-0408">Iron</keyword>
<feature type="binding site" evidence="1">
    <location>
        <position position="617"/>
    </location>
    <ligand>
        <name>Fe cation</name>
        <dbReference type="ChEBI" id="CHEBI:24875"/>
    </ligand>
</feature>
<feature type="binding site" evidence="1">
    <location>
        <position position="560"/>
    </location>
    <ligand>
        <name>Mg(2+)</name>
        <dbReference type="ChEBI" id="CHEBI:18420"/>
    </ligand>
</feature>
<dbReference type="AlphaFoldDB" id="A0A9R1D6U3"/>
<feature type="binding site" evidence="1">
    <location>
        <position position="620"/>
    </location>
    <ligand>
        <name>Mg(2+)</name>
        <dbReference type="ChEBI" id="CHEBI:18420"/>
    </ligand>
</feature>
<feature type="compositionally biased region" description="Basic and acidic residues" evidence="2">
    <location>
        <begin position="9"/>
        <end position="19"/>
    </location>
</feature>
<feature type="binding site" evidence="1">
    <location>
        <position position="614"/>
    </location>
    <ligand>
        <name>Ni(2+)</name>
        <dbReference type="ChEBI" id="CHEBI:49786"/>
    </ligand>
</feature>
<protein>
    <submittedName>
        <fullName evidence="3">Nickel-dependent hydrogenase large subunit</fullName>
    </submittedName>
</protein>
<evidence type="ECO:0000256" key="1">
    <source>
        <dbReference type="PIRSR" id="PIRSR601501-1"/>
    </source>
</evidence>
<keyword evidence="1" id="KW-0479">Metal-binding</keyword>
<name>A0A9R1D6U3_9EURY</name>
<sequence>MFENLPLQRTDDGSYRLTDDGSFYVDETHKSTAERVEEMTGGTQSDNGALQEDSAASIDGSEDDEEFHDIDIDPVTRVAGSLAFHANVDLDDRTVREAHAQATLFRGYEVILEGRDPRDAIDLSSRACGVCGAVHSICSSMALEMALPVEPPPMGVWARNMGQAAAFLYDNSLHLHLLAGPDYSASMMADTNPDLLSTARDTAAPHASIHGYETIGDIMEGLNPLEGDLYLSALEKTRDARQMASLMLGKYPHPSTIAPGGVTTTLSRSSFTQYYTRLDDMFDWAKKIAFLWDDLMDFMLEHQPGFEHVGEHPINMIGTGVYDDPDVYNAKYEDADEWGNARLATPGVIINGELVTTDLTEIDIGMEEFVDHSYYEDWTDESVPFETSPGGDPLSPYHPWNKETRPKPEGTSWRDRYTWGTAPRWDRQTMECCPHARLWITALAEEVDNPFIRPTGDGIEFDLPEAELEEMTLRWDVPDRLNAAERLRGKAYALAHHALVCYTGFIEALELLKDGKDAVHNEFSIPNSGTHRGVGFWEAGRGFLTHHLTIEDGVIDNYQIVTPSTWNSSPTGPFGQSGPFEVGAKNTPILEDFESEEDFSAIDILRGVRSFDPCMPCTVHMYTPGGQDVITENVTMTTCGCSYDSDNKPAEVTLREMLADD</sequence>
<keyword evidence="4" id="KW-1185">Reference proteome</keyword>
<dbReference type="PANTHER" id="PTHR42958">
    <property type="entry name" value="HYDROGENASE-2 LARGE CHAIN"/>
    <property type="match status" value="1"/>
</dbReference>
<proteinExistence type="predicted"/>
<dbReference type="EMBL" id="JAHLKM010000034">
    <property type="protein sequence ID" value="MCQ4334736.1"/>
    <property type="molecule type" value="Genomic_DNA"/>
</dbReference>
<feature type="compositionally biased region" description="Basic and acidic residues" evidence="2">
    <location>
        <begin position="400"/>
        <end position="411"/>
    </location>
</feature>
<dbReference type="Gene3D" id="1.10.645.10">
    <property type="entry name" value="Cytochrome-c3 Hydrogenase, chain B"/>
    <property type="match status" value="1"/>
</dbReference>
<evidence type="ECO:0000313" key="4">
    <source>
        <dbReference type="Proteomes" id="UP001139494"/>
    </source>
</evidence>
<feature type="binding site" evidence="1">
    <location>
        <position position="128"/>
    </location>
    <ligand>
        <name>Ni(2+)</name>
        <dbReference type="ChEBI" id="CHEBI:49786"/>
    </ligand>
</feature>
<dbReference type="Pfam" id="PF00374">
    <property type="entry name" value="NiFeSe_Hases"/>
    <property type="match status" value="2"/>
</dbReference>
<keyword evidence="1" id="KW-0533">Nickel</keyword>
<dbReference type="InterPro" id="IPR029014">
    <property type="entry name" value="NiFe-Hase_large"/>
</dbReference>
<feature type="region of interest" description="Disordered" evidence="2">
    <location>
        <begin position="1"/>
        <end position="64"/>
    </location>
</feature>
<keyword evidence="1" id="KW-0460">Magnesium</keyword>
<gene>
    <name evidence="3" type="ORF">KM295_14865</name>
</gene>
<organism evidence="3 4">
    <name type="scientific">Natronomonas aquatica</name>
    <dbReference type="NCBI Taxonomy" id="2841590"/>
    <lineage>
        <taxon>Archaea</taxon>
        <taxon>Methanobacteriati</taxon>
        <taxon>Methanobacteriota</taxon>
        <taxon>Stenosarchaea group</taxon>
        <taxon>Halobacteria</taxon>
        <taxon>Halobacteriales</taxon>
        <taxon>Natronomonadaceae</taxon>
        <taxon>Natronomonas</taxon>
    </lineage>
</organism>
<feature type="binding site" evidence="1">
    <location>
        <position position="131"/>
    </location>
    <ligand>
        <name>Fe cation</name>
        <dbReference type="ChEBI" id="CHEBI:24875"/>
    </ligand>
</feature>